<reference evidence="2" key="1">
    <citation type="submission" date="2014-01" db="EMBL/GenBank/DDBJ databases">
        <authorList>
            <person name="Brown-Elliot B."/>
            <person name="Wallace R."/>
            <person name="Lenaerts A."/>
            <person name="Ordway D."/>
            <person name="DeGroote M.A."/>
            <person name="Parker T."/>
            <person name="Sizemore C."/>
            <person name="Tallon L.J."/>
            <person name="Sadzewicz L.K."/>
            <person name="Sengamalay N."/>
            <person name="Fraser C.M."/>
            <person name="Hine E."/>
            <person name="Shefchek K.A."/>
            <person name="Das S.P."/>
            <person name="Tettelin H."/>
        </authorList>
    </citation>
    <scope>NUCLEOTIDE SEQUENCE [LARGE SCALE GENOMIC DNA]</scope>
    <source>
        <strain evidence="2">4042</strain>
    </source>
</reference>
<dbReference type="PATRIC" id="fig|1299334.3.peg.2612"/>
<gene>
    <name evidence="2" type="ORF">I553_8512</name>
</gene>
<dbReference type="InterPro" id="IPR036188">
    <property type="entry name" value="FAD/NAD-bd_sf"/>
</dbReference>
<dbReference type="SUPFAM" id="SSF51905">
    <property type="entry name" value="FAD/NAD(P)-binding domain"/>
    <property type="match status" value="1"/>
</dbReference>
<feature type="region of interest" description="Disordered" evidence="1">
    <location>
        <begin position="174"/>
        <end position="230"/>
    </location>
</feature>
<proteinExistence type="predicted"/>
<protein>
    <submittedName>
        <fullName evidence="2">NAD(P)-binding Rossmann-like domain protein</fullName>
    </submittedName>
</protein>
<accession>X8CK32</accession>
<comment type="caution">
    <text evidence="2">The sequence shown here is derived from an EMBL/GenBank/DDBJ whole genome shotgun (WGS) entry which is preliminary data.</text>
</comment>
<evidence type="ECO:0000256" key="1">
    <source>
        <dbReference type="SAM" id="MobiDB-lite"/>
    </source>
</evidence>
<dbReference type="AlphaFoldDB" id="X8CK32"/>
<dbReference type="Gene3D" id="3.50.50.60">
    <property type="entry name" value="FAD/NAD(P)-binding domain"/>
    <property type="match status" value="1"/>
</dbReference>
<evidence type="ECO:0000313" key="2">
    <source>
        <dbReference type="EMBL" id="EUA56464.1"/>
    </source>
</evidence>
<organism evidence="2">
    <name type="scientific">Mycobacterium xenopi 4042</name>
    <dbReference type="NCBI Taxonomy" id="1299334"/>
    <lineage>
        <taxon>Bacteria</taxon>
        <taxon>Bacillati</taxon>
        <taxon>Actinomycetota</taxon>
        <taxon>Actinomycetes</taxon>
        <taxon>Mycobacteriales</taxon>
        <taxon>Mycobacteriaceae</taxon>
        <taxon>Mycobacterium</taxon>
    </lineage>
</organism>
<dbReference type="Pfam" id="PF13450">
    <property type="entry name" value="NAD_binding_8"/>
    <property type="match status" value="1"/>
</dbReference>
<dbReference type="EMBL" id="JAOB01000029">
    <property type="protein sequence ID" value="EUA56464.1"/>
    <property type="molecule type" value="Genomic_DNA"/>
</dbReference>
<name>X8CK32_MYCXE</name>
<sequence length="249" mass="27861">MTTPDCEQPTRTPDDIDIDALREKYRQEREKRLRPEGSKQYLELTGELAKFYEIDPYSPPVVRDPISEDIYVAVLGGGIAGLLAGAYLKKAGVDDVHVIEMGGDFGASGIGTGSRHPMRQRLVLLHAAAGRTGLHPDQEVRRRRRDQGALSAHRKAFRPLRLGNFFHRGPCASLGRNDQTLADQHQPRRRHPSPFRRHDQRVLQPAETSRDSRHPGLHRPPVPLVPLGLRVHRRDSSGGCISWPTNASP</sequence>